<dbReference type="GO" id="GO:0005524">
    <property type="term" value="F:ATP binding"/>
    <property type="evidence" value="ECO:0007669"/>
    <property type="project" value="UniProtKB-KW"/>
</dbReference>
<dbReference type="GO" id="GO:0016301">
    <property type="term" value="F:kinase activity"/>
    <property type="evidence" value="ECO:0007669"/>
    <property type="project" value="InterPro"/>
</dbReference>
<dbReference type="PANTHER" id="PTHR43615">
    <property type="entry name" value="PHOSPHOENOLPYRUVATE SYNTHASE-RELATED"/>
    <property type="match status" value="1"/>
</dbReference>
<keyword evidence="2" id="KW-0547">Nucleotide-binding</keyword>
<dbReference type="Gene3D" id="3.30.470.20">
    <property type="entry name" value="ATP-grasp fold, B domain"/>
    <property type="match status" value="1"/>
</dbReference>
<dbReference type="InterPro" id="IPR051549">
    <property type="entry name" value="PEP_Utilizing_Enz"/>
</dbReference>
<dbReference type="Gene3D" id="3.30.1490.20">
    <property type="entry name" value="ATP-grasp fold, A domain"/>
    <property type="match status" value="1"/>
</dbReference>
<dbReference type="EMBL" id="CP023777">
    <property type="protein sequence ID" value="ATL49409.1"/>
    <property type="molecule type" value="Genomic_DNA"/>
</dbReference>
<dbReference type="SUPFAM" id="SSF56059">
    <property type="entry name" value="Glutathione synthetase ATP-binding domain-like"/>
    <property type="match status" value="1"/>
</dbReference>
<dbReference type="InterPro" id="IPR002192">
    <property type="entry name" value="PPDK_AMP/ATP-bd"/>
</dbReference>
<comment type="similarity">
    <text evidence="1">Belongs to the PIGC family.</text>
</comment>
<feature type="domain" description="Pyruvate phosphate dikinase AMP/ATP-binding" evidence="8">
    <location>
        <begin position="17"/>
        <end position="315"/>
    </location>
</feature>
<dbReference type="InterPro" id="IPR013815">
    <property type="entry name" value="ATP_grasp_subdomain_1"/>
</dbReference>
<dbReference type="NCBIfam" id="NF004877">
    <property type="entry name" value="PRK06241.1-2"/>
    <property type="match status" value="1"/>
</dbReference>
<evidence type="ECO:0000259" key="8">
    <source>
        <dbReference type="Pfam" id="PF01326"/>
    </source>
</evidence>
<dbReference type="Pfam" id="PF00391">
    <property type="entry name" value="PEP-utilizers"/>
    <property type="match status" value="1"/>
</dbReference>
<dbReference type="FunFam" id="3.50.30.10:FF:000007">
    <property type="entry name" value="Phosphoenolpyruvate synthase"/>
    <property type="match status" value="1"/>
</dbReference>
<dbReference type="Proteomes" id="UP000220133">
    <property type="component" value="Chromosome"/>
</dbReference>
<dbReference type="PANTHER" id="PTHR43615:SF1">
    <property type="entry name" value="PPDK_N DOMAIN-CONTAINING PROTEIN"/>
    <property type="match status" value="1"/>
</dbReference>
<keyword evidence="10" id="KW-1185">Reference proteome</keyword>
<reference evidence="9 10" key="1">
    <citation type="submission" date="2017-10" db="EMBL/GenBank/DDBJ databases">
        <title>Paenichitinophaga pekingensis gen. nov., sp. nov., isolated from activated sludge.</title>
        <authorList>
            <person name="Jin D."/>
            <person name="Kong X."/>
            <person name="Deng Y."/>
            <person name="Bai Z."/>
        </authorList>
    </citation>
    <scope>NUCLEOTIDE SEQUENCE [LARGE SCALE GENOMIC DNA]</scope>
    <source>
        <strain evidence="9 10">13</strain>
    </source>
</reference>
<proteinExistence type="inferred from homology"/>
<dbReference type="OrthoDB" id="9765468at2"/>
<keyword evidence="9" id="KW-0670">Pyruvate</keyword>
<gene>
    <name evidence="9" type="ORF">COR50_20740</name>
</gene>
<sequence>MYNYILPIQHVDKSMIATVGGKAANLGELHTIKHINVPAGFCVTTVAFQEVVFENEHVLRLIDQLDGLIISDRSKVADICSQIRWAIENIAIPGHIVAEIKDQLAVDGSQVAYALRSSATAEDLPTASFAGQQDSFLNITGIHSILEHLSKCWASLYTDRAVIYRMQNGWDHKRVQLAVIIQKMVFSEASGILFTADPVTSNRKVVSIDAGFGLGSALVEGRVSADNYKTLNGCIVEKRISFKKMAVSARLEGGTEALSLSIEQQESQVLNDEEILYLADLGRKIEAHFGCPQDIEWCFADHQVFIVQSRPITTLFPIPKADDEKKHVYISVGHQQMMTDAMKPLGISFFLLKVVRPMDTAGGRLFVDISENLSKPESRKALLDLMEQSDPLLKDAIMNILKRGDIINIAPGEHLDKENSSEVETELSSEFKAPFEEQSNIVQELIQESQRTISVLEKEILSKSGAELFDFILDDITMSTKLMLNPQVFQLIMAIMNAANWINCRIERWLGEKNAADILTQSAPNNITSQMGLDLLDVADVIRPYPELVTYLSTVKEDNFLEQMHHIAGGQLAKDAICGFLDKYGMRCTGEIDITRPRWREKPSTLIPLILSNIKSFDTGAAKRKFEQGLRNAKSKEQELLNRIRTLSGGEEMAVATKKAIDFLRNYCGFREYPKYDIICRYFIYKRALLREADVLLRAGIIDEIEDIFYLDFNELKGLVQTRIIDKNLIANRRTVHEQNKRLNPPRVITSDGEIFTGEYKRENLPANAIIGLPVSTGIVEGRARIIFNMEDADIEEGDILITPFTDPSWTPLFVLVKGLITEVGGLMTHGAVIAREYGLPAIVGVENATRLIQDGQIIRLNGTEGFIEII</sequence>
<dbReference type="Gene3D" id="3.50.30.10">
    <property type="entry name" value="Phosphohistidine domain"/>
    <property type="match status" value="1"/>
</dbReference>
<dbReference type="Pfam" id="PF01326">
    <property type="entry name" value="PPDK_N"/>
    <property type="match status" value="1"/>
</dbReference>
<evidence type="ECO:0000313" key="10">
    <source>
        <dbReference type="Proteomes" id="UP000220133"/>
    </source>
</evidence>
<evidence type="ECO:0000256" key="4">
    <source>
        <dbReference type="ARBA" id="ARBA00060561"/>
    </source>
</evidence>
<dbReference type="NCBIfam" id="NF041857">
    <property type="entry name" value="RIF_Ptrans_rph"/>
    <property type="match status" value="1"/>
</dbReference>
<protein>
    <recommendedName>
        <fullName evidence="5">Prodigiosin synthesizing transferase PigC</fullName>
    </recommendedName>
    <alternativeName>
        <fullName evidence="6">Prodigiosin synthetase PigC</fullName>
    </alternativeName>
</protein>
<evidence type="ECO:0000256" key="6">
    <source>
        <dbReference type="ARBA" id="ARBA00080054"/>
    </source>
</evidence>
<evidence type="ECO:0000256" key="1">
    <source>
        <dbReference type="ARBA" id="ARBA00008321"/>
    </source>
</evidence>
<dbReference type="NCBIfam" id="NF004879">
    <property type="entry name" value="PRK06241.1-4"/>
    <property type="match status" value="1"/>
</dbReference>
<comment type="pathway">
    <text evidence="4">Antibiotic biosynthesis; prodigiosin biosynthesis.</text>
</comment>
<dbReference type="RefSeq" id="WP_098195776.1">
    <property type="nucleotide sequence ID" value="NZ_CP023777.1"/>
</dbReference>
<feature type="domain" description="PEP-utilising enzyme mobile" evidence="7">
    <location>
        <begin position="795"/>
        <end position="866"/>
    </location>
</feature>
<dbReference type="InterPro" id="IPR008279">
    <property type="entry name" value="PEP-util_enz_mobile_dom"/>
</dbReference>
<dbReference type="AlphaFoldDB" id="A0A291QZF6"/>
<evidence type="ECO:0000256" key="3">
    <source>
        <dbReference type="ARBA" id="ARBA00022840"/>
    </source>
</evidence>
<name>A0A291QZF6_9BACT</name>
<organism evidence="9 10">
    <name type="scientific">Chitinophaga caeni</name>
    <dbReference type="NCBI Taxonomy" id="2029983"/>
    <lineage>
        <taxon>Bacteria</taxon>
        <taxon>Pseudomonadati</taxon>
        <taxon>Bacteroidota</taxon>
        <taxon>Chitinophagia</taxon>
        <taxon>Chitinophagales</taxon>
        <taxon>Chitinophagaceae</taxon>
        <taxon>Chitinophaga</taxon>
    </lineage>
</organism>
<keyword evidence="3" id="KW-0067">ATP-binding</keyword>
<accession>A0A291QZF6</accession>
<dbReference type="NCBIfam" id="NF004878">
    <property type="entry name" value="PRK06241.1-3"/>
    <property type="match status" value="1"/>
</dbReference>
<dbReference type="KEGG" id="cbae:COR50_20740"/>
<evidence type="ECO:0000313" key="9">
    <source>
        <dbReference type="EMBL" id="ATL49409.1"/>
    </source>
</evidence>
<dbReference type="SUPFAM" id="SSF52009">
    <property type="entry name" value="Phosphohistidine domain"/>
    <property type="match status" value="1"/>
</dbReference>
<evidence type="ECO:0000259" key="7">
    <source>
        <dbReference type="Pfam" id="PF00391"/>
    </source>
</evidence>
<evidence type="ECO:0000256" key="2">
    <source>
        <dbReference type="ARBA" id="ARBA00022741"/>
    </source>
</evidence>
<evidence type="ECO:0000256" key="5">
    <source>
        <dbReference type="ARBA" id="ARBA00068614"/>
    </source>
</evidence>
<dbReference type="InterPro" id="IPR036637">
    <property type="entry name" value="Phosphohistidine_dom_sf"/>
</dbReference>
<dbReference type="FunFam" id="3.30.1490.20:FF:000010">
    <property type="entry name" value="Phosphoenolpyruvate synthase"/>
    <property type="match status" value="1"/>
</dbReference>